<dbReference type="InterPro" id="IPR039461">
    <property type="entry name" value="Peptidase_M49"/>
</dbReference>
<sequence length="72" mass="8195">YIGFIESYRDPFGLRGEYEGIVHVRVIYHTFEAYISSMSSISSMSGVIVLKVANIHRKVHGTNAAYRCDLRL</sequence>
<dbReference type="EnsemblMetazoa" id="Aqu2.1.01633_001">
    <property type="protein sequence ID" value="Aqu2.1.01633_001"/>
    <property type="gene ID" value="Aqu2.1.01633"/>
</dbReference>
<keyword evidence="2" id="KW-0378">Hydrolase</keyword>
<evidence type="ECO:0000313" key="3">
    <source>
        <dbReference type="EnsemblMetazoa" id="Aqu2.1.01633_001"/>
    </source>
</evidence>
<dbReference type="GO" id="GO:0016787">
    <property type="term" value="F:hydrolase activity"/>
    <property type="evidence" value="ECO:0007669"/>
    <property type="project" value="UniProtKB-KW"/>
</dbReference>
<dbReference type="Pfam" id="PF03571">
    <property type="entry name" value="Peptidase_M49"/>
    <property type="match status" value="1"/>
</dbReference>
<organism evidence="3">
    <name type="scientific">Amphimedon queenslandica</name>
    <name type="common">Sponge</name>
    <dbReference type="NCBI Taxonomy" id="400682"/>
    <lineage>
        <taxon>Eukaryota</taxon>
        <taxon>Metazoa</taxon>
        <taxon>Porifera</taxon>
        <taxon>Demospongiae</taxon>
        <taxon>Heteroscleromorpha</taxon>
        <taxon>Haplosclerida</taxon>
        <taxon>Niphatidae</taxon>
        <taxon>Amphimedon</taxon>
    </lineage>
</organism>
<accession>A0A1X7SHU8</accession>
<dbReference type="Gene3D" id="3.30.540.30">
    <property type="match status" value="1"/>
</dbReference>
<dbReference type="AlphaFoldDB" id="A0A1X7SHU8"/>
<keyword evidence="1" id="KW-0479">Metal-binding</keyword>
<dbReference type="GO" id="GO:0046872">
    <property type="term" value="F:metal ion binding"/>
    <property type="evidence" value="ECO:0007669"/>
    <property type="project" value="UniProtKB-KW"/>
</dbReference>
<name>A0A1X7SHU8_AMPQE</name>
<dbReference type="InParanoid" id="A0A1X7SHU8"/>
<evidence type="ECO:0000256" key="1">
    <source>
        <dbReference type="ARBA" id="ARBA00022723"/>
    </source>
</evidence>
<reference evidence="3" key="1">
    <citation type="submission" date="2017-05" db="UniProtKB">
        <authorList>
            <consortium name="EnsemblMetazoa"/>
        </authorList>
    </citation>
    <scope>IDENTIFICATION</scope>
</reference>
<evidence type="ECO:0000256" key="2">
    <source>
        <dbReference type="ARBA" id="ARBA00022801"/>
    </source>
</evidence>
<proteinExistence type="predicted"/>
<protein>
    <submittedName>
        <fullName evidence="3">Uncharacterized protein</fullName>
    </submittedName>
</protein>